<keyword evidence="1" id="KW-0812">Transmembrane</keyword>
<name>A0AAE3YJR1_9ACTN</name>
<keyword evidence="3" id="KW-1185">Reference proteome</keyword>
<protein>
    <submittedName>
        <fullName evidence="2">Uncharacterized protein</fullName>
    </submittedName>
</protein>
<keyword evidence="1" id="KW-1133">Transmembrane helix</keyword>
<gene>
    <name evidence="2" type="ORF">J2S41_000417</name>
</gene>
<feature type="transmembrane region" description="Helical" evidence="1">
    <location>
        <begin position="104"/>
        <end position="128"/>
    </location>
</feature>
<evidence type="ECO:0000256" key="1">
    <source>
        <dbReference type="SAM" id="Phobius"/>
    </source>
</evidence>
<sequence>MRSTTLGLPPLALLALALVAVPRPVLHDLEIIQEGTAVNALFVAVPLLIWIVVVVLARVPKPFLTLLAVGAVHGVLLAVVHQVLWDADVHLAGSLPPAAEQVLIRGLAAISSVFTGLLTGAVTGLVAWPISVLAGRARD</sequence>
<accession>A0AAE3YJR1</accession>
<dbReference type="AlphaFoldDB" id="A0AAE3YJR1"/>
<dbReference type="RefSeq" id="WP_310362282.1">
    <property type="nucleotide sequence ID" value="NZ_JAVDYB010000001.1"/>
</dbReference>
<comment type="caution">
    <text evidence="2">The sequence shown here is derived from an EMBL/GenBank/DDBJ whole genome shotgun (WGS) entry which is preliminary data.</text>
</comment>
<evidence type="ECO:0000313" key="2">
    <source>
        <dbReference type="EMBL" id="MDR7273639.1"/>
    </source>
</evidence>
<feature type="transmembrane region" description="Helical" evidence="1">
    <location>
        <begin position="36"/>
        <end position="56"/>
    </location>
</feature>
<proteinExistence type="predicted"/>
<dbReference type="EMBL" id="JAVDYB010000001">
    <property type="protein sequence ID" value="MDR7273639.1"/>
    <property type="molecule type" value="Genomic_DNA"/>
</dbReference>
<evidence type="ECO:0000313" key="3">
    <source>
        <dbReference type="Proteomes" id="UP001183643"/>
    </source>
</evidence>
<reference evidence="2" key="1">
    <citation type="submission" date="2023-07" db="EMBL/GenBank/DDBJ databases">
        <title>Sequencing the genomes of 1000 actinobacteria strains.</title>
        <authorList>
            <person name="Klenk H.-P."/>
        </authorList>
    </citation>
    <scope>NUCLEOTIDE SEQUENCE</scope>
    <source>
        <strain evidence="2">DSM 44707</strain>
    </source>
</reference>
<keyword evidence="1" id="KW-0472">Membrane</keyword>
<organism evidence="2 3">
    <name type="scientific">Catenuloplanes atrovinosus</name>
    <dbReference type="NCBI Taxonomy" id="137266"/>
    <lineage>
        <taxon>Bacteria</taxon>
        <taxon>Bacillati</taxon>
        <taxon>Actinomycetota</taxon>
        <taxon>Actinomycetes</taxon>
        <taxon>Micromonosporales</taxon>
        <taxon>Micromonosporaceae</taxon>
        <taxon>Catenuloplanes</taxon>
    </lineage>
</organism>
<feature type="transmembrane region" description="Helical" evidence="1">
    <location>
        <begin position="63"/>
        <end position="84"/>
    </location>
</feature>
<dbReference type="Proteomes" id="UP001183643">
    <property type="component" value="Unassembled WGS sequence"/>
</dbReference>